<dbReference type="AlphaFoldDB" id="A0A022REX2"/>
<accession>A0A022REX2</accession>
<proteinExistence type="predicted"/>
<evidence type="ECO:0000313" key="2">
    <source>
        <dbReference type="Proteomes" id="UP000030748"/>
    </source>
</evidence>
<sequence length="191" mass="22215">MNEYINSKSKNKKCISIGNFDRFHLNKNTNLYGSTTLHVPTKVLQTSLRSLTYPTQVRSKCIPNSLPTFIILSIVHGKRSLDTAVVPVFFVGQYLTALYEKIVQQTTSNDHERESLDTLLLPFLRQQLPSFLDLQESRPYQFHPSTMHVVKHSFRTTQLPVFLLVKRRQQPRQKRVTRIPQNILRNRIIGI</sequence>
<gene>
    <name evidence="1" type="ORF">MIMGU_mgv1a014377mg</name>
</gene>
<evidence type="ECO:0000313" key="1">
    <source>
        <dbReference type="EMBL" id="EYU38318.1"/>
    </source>
</evidence>
<name>A0A022REX2_ERYGU</name>
<organism evidence="1 2">
    <name type="scientific">Erythranthe guttata</name>
    <name type="common">Yellow monkey flower</name>
    <name type="synonym">Mimulus guttatus</name>
    <dbReference type="NCBI Taxonomy" id="4155"/>
    <lineage>
        <taxon>Eukaryota</taxon>
        <taxon>Viridiplantae</taxon>
        <taxon>Streptophyta</taxon>
        <taxon>Embryophyta</taxon>
        <taxon>Tracheophyta</taxon>
        <taxon>Spermatophyta</taxon>
        <taxon>Magnoliopsida</taxon>
        <taxon>eudicotyledons</taxon>
        <taxon>Gunneridae</taxon>
        <taxon>Pentapetalae</taxon>
        <taxon>asterids</taxon>
        <taxon>lamiids</taxon>
        <taxon>Lamiales</taxon>
        <taxon>Phrymaceae</taxon>
        <taxon>Erythranthe</taxon>
    </lineage>
</organism>
<dbReference type="Proteomes" id="UP000030748">
    <property type="component" value="Unassembled WGS sequence"/>
</dbReference>
<dbReference type="EMBL" id="KI630489">
    <property type="protein sequence ID" value="EYU38318.1"/>
    <property type="molecule type" value="Genomic_DNA"/>
</dbReference>
<keyword evidence="2" id="KW-1185">Reference proteome</keyword>
<reference evidence="1 2" key="1">
    <citation type="journal article" date="2013" name="Proc. Natl. Acad. Sci. U.S.A.">
        <title>Fine-scale variation in meiotic recombination in Mimulus inferred from population shotgun sequencing.</title>
        <authorList>
            <person name="Hellsten U."/>
            <person name="Wright K.M."/>
            <person name="Jenkins J."/>
            <person name="Shu S."/>
            <person name="Yuan Y."/>
            <person name="Wessler S.R."/>
            <person name="Schmutz J."/>
            <person name="Willis J.H."/>
            <person name="Rokhsar D.S."/>
        </authorList>
    </citation>
    <scope>NUCLEOTIDE SEQUENCE [LARGE SCALE GENOMIC DNA]</scope>
    <source>
        <strain evidence="2">cv. DUN x IM62</strain>
    </source>
</reference>
<protein>
    <submittedName>
        <fullName evidence="1">Uncharacterized protein</fullName>
    </submittedName>
</protein>